<proteinExistence type="predicted"/>
<dbReference type="EMBL" id="BLJE01000001">
    <property type="protein sequence ID" value="GFE63943.1"/>
    <property type="molecule type" value="Genomic_DNA"/>
</dbReference>
<accession>A0A6N6JC98</accession>
<protein>
    <submittedName>
        <fullName evidence="1">Uncharacterized protein</fullName>
    </submittedName>
</protein>
<gene>
    <name evidence="1" type="ORF">KIN_10170</name>
</gene>
<comment type="caution">
    <text evidence="1">The sequence shown here is derived from an EMBL/GenBank/DDBJ whole genome shotgun (WGS) entry which is preliminary data.</text>
</comment>
<dbReference type="InterPro" id="IPR017853">
    <property type="entry name" value="GH"/>
</dbReference>
<keyword evidence="2" id="KW-1185">Reference proteome</keyword>
<evidence type="ECO:0000313" key="2">
    <source>
        <dbReference type="Proteomes" id="UP000436822"/>
    </source>
</evidence>
<sequence>MSASANITLSDFATEGETITSEHMGSNYAFQWERIGDKPWEKFDEVMESTGVEYVRYPGGTAAETWFDINNPNADSYTKSNGSTQEIMPLDGFLDYMAETGLKPIIIIPTNVMLGDSYSDGHRTVDENWEDDLRTFIRNTLAYAGENGIHAFELGNEYESYMTSREYGRVASWMAEIVQQELDAYMDREEPGPSWEEPQITVQAWGLSVGGGTSIDELVFRNEVVMSEFNETEAAAVDAITSHFYYLEGRHEGKLNEQNFENIENATAYTTDLMQAWVDAGYTDIEFVMSEWNVLHSSTTDTGLTQIPVLLEMFTSFISQGVDQMQFWSSQYHGTSLALSNGQLMSAGVLFEIMTGELIGSRVLDLDYASSTAALHGFQVDTGFKLFLSSMTDEEQDITLDLGNDFGLFTVTGVLQIGVDESTADGSFKGQTNIPAYMEPDAAIETTEIDPETTSLGDSSFTFEFGAHEVVVVDLELRDDAFGFGFGFGGIGYNKIDTEDGSGAMVGTEGRDNFIFGEEDSETTVINYDGAQDTIDLTDLLAQSAASTIKINGTEYSHTGSAQAVAYQSLSIVVEQVDGGTRITATGEHIDTGEAFEGTVAVLEDVDASSLNVSNFEFG</sequence>
<dbReference type="RefSeq" id="WP_159804825.1">
    <property type="nucleotide sequence ID" value="NZ_BLJE01000001.1"/>
</dbReference>
<dbReference type="Proteomes" id="UP000436822">
    <property type="component" value="Unassembled WGS sequence"/>
</dbReference>
<dbReference type="AlphaFoldDB" id="A0A6N6JC98"/>
<evidence type="ECO:0000313" key="1">
    <source>
        <dbReference type="EMBL" id="GFE63943.1"/>
    </source>
</evidence>
<dbReference type="Gene3D" id="3.20.20.80">
    <property type="entry name" value="Glycosidases"/>
    <property type="match status" value="1"/>
</dbReference>
<reference evidence="1 2" key="1">
    <citation type="submission" date="2019-12" db="EMBL/GenBank/DDBJ databases">
        <title>Litoreibacter badius sp. nov., a novel bacteriochlorophyll a-containing bacterium in the genus Litoreibacter.</title>
        <authorList>
            <person name="Kanamuro M."/>
            <person name="Takabe Y."/>
            <person name="Mori K."/>
            <person name="Takaichi S."/>
            <person name="Hanada S."/>
        </authorList>
    </citation>
    <scope>NUCLEOTIDE SEQUENCE [LARGE SCALE GENOMIC DNA]</scope>
    <source>
        <strain evidence="1 2">K6</strain>
    </source>
</reference>
<dbReference type="SUPFAM" id="SSF51445">
    <property type="entry name" value="(Trans)glycosidases"/>
    <property type="match status" value="1"/>
</dbReference>
<dbReference type="OrthoDB" id="5242885at2"/>
<name>A0A6N6JC98_9RHOB</name>
<organism evidence="1 2">
    <name type="scientific">Litoreibacter roseus</name>
    <dbReference type="NCBI Taxonomy" id="2601869"/>
    <lineage>
        <taxon>Bacteria</taxon>
        <taxon>Pseudomonadati</taxon>
        <taxon>Pseudomonadota</taxon>
        <taxon>Alphaproteobacteria</taxon>
        <taxon>Rhodobacterales</taxon>
        <taxon>Roseobacteraceae</taxon>
        <taxon>Litoreibacter</taxon>
    </lineage>
</organism>